<dbReference type="Gene3D" id="3.90.550.10">
    <property type="entry name" value="Spore Coat Polysaccharide Biosynthesis Protein SpsA, Chain A"/>
    <property type="match status" value="1"/>
</dbReference>
<organism evidence="1 2">
    <name type="scientific">Mycena venus</name>
    <dbReference type="NCBI Taxonomy" id="2733690"/>
    <lineage>
        <taxon>Eukaryota</taxon>
        <taxon>Fungi</taxon>
        <taxon>Dikarya</taxon>
        <taxon>Basidiomycota</taxon>
        <taxon>Agaricomycotina</taxon>
        <taxon>Agaricomycetes</taxon>
        <taxon>Agaricomycetidae</taxon>
        <taxon>Agaricales</taxon>
        <taxon>Marasmiineae</taxon>
        <taxon>Mycenaceae</taxon>
        <taxon>Mycena</taxon>
    </lineage>
</organism>
<dbReference type="EMBL" id="JACAZI010000017">
    <property type="protein sequence ID" value="KAF7342022.1"/>
    <property type="molecule type" value="Genomic_DNA"/>
</dbReference>
<protein>
    <submittedName>
        <fullName evidence="1">Galactinol synthase 2</fullName>
    </submittedName>
</protein>
<dbReference type="InterPro" id="IPR029044">
    <property type="entry name" value="Nucleotide-diphossugar_trans"/>
</dbReference>
<proteinExistence type="predicted"/>
<dbReference type="SUPFAM" id="SSF53448">
    <property type="entry name" value="Nucleotide-diphospho-sugar transferases"/>
    <property type="match status" value="1"/>
</dbReference>
<dbReference type="OrthoDB" id="2014201at2759"/>
<dbReference type="PANTHER" id="PTHR11183">
    <property type="entry name" value="GLYCOGENIN SUBFAMILY MEMBER"/>
    <property type="match status" value="1"/>
</dbReference>
<comment type="caution">
    <text evidence="1">The sequence shown here is derived from an EMBL/GenBank/DDBJ whole genome shotgun (WGS) entry which is preliminary data.</text>
</comment>
<keyword evidence="2" id="KW-1185">Reference proteome</keyword>
<evidence type="ECO:0000313" key="1">
    <source>
        <dbReference type="EMBL" id="KAF7342022.1"/>
    </source>
</evidence>
<dbReference type="Pfam" id="PF01501">
    <property type="entry name" value="Glyco_transf_8"/>
    <property type="match status" value="2"/>
</dbReference>
<dbReference type="CDD" id="cd02537">
    <property type="entry name" value="GT8_Glycogenin"/>
    <property type="match status" value="1"/>
</dbReference>
<dbReference type="Proteomes" id="UP000620124">
    <property type="component" value="Unassembled WGS sequence"/>
</dbReference>
<name>A0A8H6XK99_9AGAR</name>
<accession>A0A8H6XK99</accession>
<dbReference type="InterPro" id="IPR050587">
    <property type="entry name" value="GNT1/Glycosyltrans_8"/>
</dbReference>
<gene>
    <name evidence="1" type="ORF">MVEN_01789500</name>
</gene>
<sequence>MPLNAVYVTLLTKVSYIAGTLVLDWGLKETRSKYPLVVMVTPDLPQESRAILKKRGILIREIQSLRPEEGTHTLAAADERLRDTWTKLRQAFELEEFDRVVLLDSDMIVKENMDDLMEVTLPPGGIAAAHVCACNPRKIPYYPADWIPENCAFTAVSGPMEPSPAPCDYPRPYGQLNSGTVVLEPSLELAKNLYHFLATDERVSTWSLTDQDLLAAFFHGKWTALPWYYNALKTLRTIHAPMWDDEVARCVHYILADKPWQLKLADSNEFEVVNSWWWAQYDKMREKLRVEDPEGWNIVSTTVAS</sequence>
<reference evidence="1" key="1">
    <citation type="submission" date="2020-05" db="EMBL/GenBank/DDBJ databases">
        <title>Mycena genomes resolve the evolution of fungal bioluminescence.</title>
        <authorList>
            <person name="Tsai I.J."/>
        </authorList>
    </citation>
    <scope>NUCLEOTIDE SEQUENCE</scope>
    <source>
        <strain evidence="1">CCC161011</strain>
    </source>
</reference>
<dbReference type="AlphaFoldDB" id="A0A8H6XK99"/>
<evidence type="ECO:0000313" key="2">
    <source>
        <dbReference type="Proteomes" id="UP000620124"/>
    </source>
</evidence>
<dbReference type="GO" id="GO:0016757">
    <property type="term" value="F:glycosyltransferase activity"/>
    <property type="evidence" value="ECO:0007669"/>
    <property type="project" value="InterPro"/>
</dbReference>
<dbReference type="InterPro" id="IPR002495">
    <property type="entry name" value="Glyco_trans_8"/>
</dbReference>